<keyword evidence="3" id="KW-1185">Reference proteome</keyword>
<dbReference type="Proteomes" id="UP001165190">
    <property type="component" value="Unassembled WGS sequence"/>
</dbReference>
<organism evidence="2 3">
    <name type="scientific">Hibiscus trionum</name>
    <name type="common">Flower of an hour</name>
    <dbReference type="NCBI Taxonomy" id="183268"/>
    <lineage>
        <taxon>Eukaryota</taxon>
        <taxon>Viridiplantae</taxon>
        <taxon>Streptophyta</taxon>
        <taxon>Embryophyta</taxon>
        <taxon>Tracheophyta</taxon>
        <taxon>Spermatophyta</taxon>
        <taxon>Magnoliopsida</taxon>
        <taxon>eudicotyledons</taxon>
        <taxon>Gunneridae</taxon>
        <taxon>Pentapetalae</taxon>
        <taxon>rosids</taxon>
        <taxon>malvids</taxon>
        <taxon>Malvales</taxon>
        <taxon>Malvaceae</taxon>
        <taxon>Malvoideae</taxon>
        <taxon>Hibiscus</taxon>
    </lineage>
</organism>
<evidence type="ECO:0000313" key="3">
    <source>
        <dbReference type="Proteomes" id="UP001165190"/>
    </source>
</evidence>
<sequence>MATSSLKTMRSPLTTSPEKGHLLPIKTPVKVASKLKTATVPLQVKCEKGHKPLTEGFAVSRRDMIQGLTAGVLGLTLVPKPAEARMSRLEMKKKIMEKLEELREKAGLNGMKKSPTEPPPKDSIKSPTFPFPLPLPPREGTAGQLVEATIKNTAPTDAP</sequence>
<dbReference type="OrthoDB" id="647720at2759"/>
<evidence type="ECO:0000256" key="1">
    <source>
        <dbReference type="SAM" id="MobiDB-lite"/>
    </source>
</evidence>
<comment type="caution">
    <text evidence="2">The sequence shown here is derived from an EMBL/GenBank/DDBJ whole genome shotgun (WGS) entry which is preliminary data.</text>
</comment>
<feature type="region of interest" description="Disordered" evidence="1">
    <location>
        <begin position="104"/>
        <end position="142"/>
    </location>
</feature>
<feature type="compositionally biased region" description="Polar residues" evidence="1">
    <location>
        <begin position="1"/>
        <end position="17"/>
    </location>
</feature>
<reference evidence="2" key="1">
    <citation type="submission" date="2023-05" db="EMBL/GenBank/DDBJ databases">
        <title>Genome and transcriptome analyses reveal genes involved in the formation of fine ridges on petal epidermal cells in Hibiscus trionum.</title>
        <authorList>
            <person name="Koshimizu S."/>
            <person name="Masuda S."/>
            <person name="Ishii T."/>
            <person name="Shirasu K."/>
            <person name="Hoshino A."/>
            <person name="Arita M."/>
        </authorList>
    </citation>
    <scope>NUCLEOTIDE SEQUENCE</scope>
    <source>
        <strain evidence="2">Hamamatsu line</strain>
    </source>
</reference>
<accession>A0A9W7H549</accession>
<dbReference type="AlphaFoldDB" id="A0A9W7H549"/>
<proteinExistence type="predicted"/>
<feature type="region of interest" description="Disordered" evidence="1">
    <location>
        <begin position="1"/>
        <end position="21"/>
    </location>
</feature>
<protein>
    <submittedName>
        <fullName evidence="2">Uncharacterized protein</fullName>
    </submittedName>
</protein>
<dbReference type="EMBL" id="BSYR01000009">
    <property type="protein sequence ID" value="GMI70861.1"/>
    <property type="molecule type" value="Genomic_DNA"/>
</dbReference>
<name>A0A9W7H549_HIBTR</name>
<evidence type="ECO:0000313" key="2">
    <source>
        <dbReference type="EMBL" id="GMI70861.1"/>
    </source>
</evidence>
<gene>
    <name evidence="2" type="ORF">HRI_000755400</name>
</gene>